<gene>
    <name evidence="3" type="ORF">HZS54_18475</name>
</gene>
<accession>A0A7D5TVT9</accession>
<feature type="region of interest" description="Disordered" evidence="1">
    <location>
        <begin position="287"/>
        <end position="349"/>
    </location>
</feature>
<dbReference type="PANTHER" id="PTHR31876">
    <property type="entry name" value="COV-LIKE PROTEIN 1"/>
    <property type="match status" value="1"/>
</dbReference>
<proteinExistence type="predicted"/>
<evidence type="ECO:0000313" key="4">
    <source>
        <dbReference type="Proteomes" id="UP000509346"/>
    </source>
</evidence>
<sequence>MVLLSSGLAPDVGGSGTTFSETVRQVFITGAALTIPILITVMILAFVVNFILQAISPVVAFLSETYGIGSDLSPLVMELLAVLTFVTLIFVIGLVAEARSGNGFERVFDTLMARIPGIGSLYTSFNEMTELLMSNDAESFREVKLVEFPREGSYSIAFVTAESPPTIGETTGHDDVTTLFMPLAPNPVMGGYVVHVSSDRVYDVDLTVEEGIRSIVTSGVATGERGDDDPPEELVDLATIRQQARDGVDDLSAWGTRTVDDLSDMTGDAADDLRAQARREFAAIHPDIDESEVDDEEAVRHYMLEQSGEAAETAGDPEAADGAPDDEPPADETADDGDPAVGDPAGGDA</sequence>
<keyword evidence="2" id="KW-0812">Transmembrane</keyword>
<protein>
    <submittedName>
        <fullName evidence="3">DUF502 domain-containing protein</fullName>
    </submittedName>
</protein>
<keyword evidence="4" id="KW-1185">Reference proteome</keyword>
<dbReference type="PANTHER" id="PTHR31876:SF26">
    <property type="entry name" value="PROTEIN LIKE COV 2"/>
    <property type="match status" value="1"/>
</dbReference>
<dbReference type="InterPro" id="IPR007462">
    <property type="entry name" value="COV1-like"/>
</dbReference>
<feature type="compositionally biased region" description="Low complexity" evidence="1">
    <location>
        <begin position="308"/>
        <end position="322"/>
    </location>
</feature>
<dbReference type="AlphaFoldDB" id="A0A7D5TVT9"/>
<dbReference type="KEGG" id="hpel:HZS54_18475"/>
<dbReference type="Proteomes" id="UP000509346">
    <property type="component" value="Chromosome"/>
</dbReference>
<dbReference type="EMBL" id="CP058909">
    <property type="protein sequence ID" value="QLH83494.1"/>
    <property type="molecule type" value="Genomic_DNA"/>
</dbReference>
<keyword evidence="2" id="KW-1133">Transmembrane helix</keyword>
<dbReference type="RefSeq" id="WP_179918539.1">
    <property type="nucleotide sequence ID" value="NZ_CP058909.1"/>
</dbReference>
<feature type="transmembrane region" description="Helical" evidence="2">
    <location>
        <begin position="26"/>
        <end position="55"/>
    </location>
</feature>
<organism evidence="3 4">
    <name type="scientific">Halosimplex pelagicum</name>
    <dbReference type="NCBI Taxonomy" id="869886"/>
    <lineage>
        <taxon>Archaea</taxon>
        <taxon>Methanobacteriati</taxon>
        <taxon>Methanobacteriota</taxon>
        <taxon>Stenosarchaea group</taxon>
        <taxon>Halobacteria</taxon>
        <taxon>Halobacteriales</taxon>
        <taxon>Haloarculaceae</taxon>
        <taxon>Halosimplex</taxon>
    </lineage>
</organism>
<reference evidence="3 4" key="1">
    <citation type="submission" date="2020-07" db="EMBL/GenBank/DDBJ databases">
        <title>Halosimplex litoreum sp. nov. and Halosimplex rubrum sp. nov., isolated from different salt environments.</title>
        <authorList>
            <person name="Cui H."/>
        </authorList>
    </citation>
    <scope>NUCLEOTIDE SEQUENCE [LARGE SCALE GENOMIC DNA]</scope>
    <source>
        <strain evidence="3 4">R2</strain>
    </source>
</reference>
<feature type="transmembrane region" description="Helical" evidence="2">
    <location>
        <begin position="75"/>
        <end position="96"/>
    </location>
</feature>
<dbReference type="Pfam" id="PF04367">
    <property type="entry name" value="DUF502"/>
    <property type="match status" value="1"/>
</dbReference>
<evidence type="ECO:0000256" key="2">
    <source>
        <dbReference type="SAM" id="Phobius"/>
    </source>
</evidence>
<name>A0A7D5TVT9_9EURY</name>
<dbReference type="GeneID" id="56084618"/>
<feature type="compositionally biased region" description="Acidic residues" evidence="1">
    <location>
        <begin position="323"/>
        <end position="338"/>
    </location>
</feature>
<evidence type="ECO:0000256" key="1">
    <source>
        <dbReference type="SAM" id="MobiDB-lite"/>
    </source>
</evidence>
<keyword evidence="2" id="KW-0472">Membrane</keyword>
<dbReference type="OrthoDB" id="51558at2157"/>
<evidence type="ECO:0000313" key="3">
    <source>
        <dbReference type="EMBL" id="QLH83494.1"/>
    </source>
</evidence>